<accession>A0AAV1RW70</accession>
<comment type="caution">
    <text evidence="2">The sequence shown here is derived from an EMBL/GenBank/DDBJ whole genome shotgun (WGS) entry which is preliminary data.</text>
</comment>
<evidence type="ECO:0000313" key="3">
    <source>
        <dbReference type="Proteomes" id="UP001314170"/>
    </source>
</evidence>
<reference evidence="2 3" key="1">
    <citation type="submission" date="2024-01" db="EMBL/GenBank/DDBJ databases">
        <authorList>
            <person name="Waweru B."/>
        </authorList>
    </citation>
    <scope>NUCLEOTIDE SEQUENCE [LARGE SCALE GENOMIC DNA]</scope>
</reference>
<protein>
    <submittedName>
        <fullName evidence="2">Uncharacterized protein</fullName>
    </submittedName>
</protein>
<dbReference type="AlphaFoldDB" id="A0AAV1RW70"/>
<evidence type="ECO:0000313" key="2">
    <source>
        <dbReference type="EMBL" id="CAK7339782.1"/>
    </source>
</evidence>
<dbReference type="EMBL" id="CAWUPB010001158">
    <property type="protein sequence ID" value="CAK7339782.1"/>
    <property type="molecule type" value="Genomic_DNA"/>
</dbReference>
<sequence length="208" mass="23186">MNFENKPGWKLEDSPDDSQKSAENLKSEMEHSGHSGNCDKDEEGRLNLPQAIAQQNPQEFLNFQQDSCPELQSSTLSMVKRDPQTTPTQQLDEVNDVSMTQRVEHETSQNQRPEVNLKFRQATAVQTGVPQRESVSQHQHLKTGVPFEFQAAPVQLPQHLPLGNHDSLLQSHTKVGSSSHSVNSLPGFSANFLSNDSSYLNTGIKLEI</sequence>
<keyword evidence="3" id="KW-1185">Reference proteome</keyword>
<organism evidence="2 3">
    <name type="scientific">Dovyalis caffra</name>
    <dbReference type="NCBI Taxonomy" id="77055"/>
    <lineage>
        <taxon>Eukaryota</taxon>
        <taxon>Viridiplantae</taxon>
        <taxon>Streptophyta</taxon>
        <taxon>Embryophyta</taxon>
        <taxon>Tracheophyta</taxon>
        <taxon>Spermatophyta</taxon>
        <taxon>Magnoliopsida</taxon>
        <taxon>eudicotyledons</taxon>
        <taxon>Gunneridae</taxon>
        <taxon>Pentapetalae</taxon>
        <taxon>rosids</taxon>
        <taxon>fabids</taxon>
        <taxon>Malpighiales</taxon>
        <taxon>Salicaceae</taxon>
        <taxon>Flacourtieae</taxon>
        <taxon>Dovyalis</taxon>
    </lineage>
</organism>
<feature type="compositionally biased region" description="Basic and acidic residues" evidence="1">
    <location>
        <begin position="7"/>
        <end position="45"/>
    </location>
</feature>
<feature type="region of interest" description="Disordered" evidence="1">
    <location>
        <begin position="1"/>
        <end position="54"/>
    </location>
</feature>
<gene>
    <name evidence="2" type="ORF">DCAF_LOCUS14858</name>
</gene>
<evidence type="ECO:0000256" key="1">
    <source>
        <dbReference type="SAM" id="MobiDB-lite"/>
    </source>
</evidence>
<dbReference type="Proteomes" id="UP001314170">
    <property type="component" value="Unassembled WGS sequence"/>
</dbReference>
<proteinExistence type="predicted"/>
<name>A0AAV1RW70_9ROSI</name>